<dbReference type="Proteomes" id="UP000002215">
    <property type="component" value="Chromosome"/>
</dbReference>
<dbReference type="InterPro" id="IPR007492">
    <property type="entry name" value="LytTR_DNA-bd_dom"/>
</dbReference>
<dbReference type="PANTHER" id="PTHR44591:SF23">
    <property type="entry name" value="CHEY SUBFAMILY"/>
    <property type="match status" value="1"/>
</dbReference>
<reference evidence="4 5" key="2">
    <citation type="journal article" date="2010" name="Stand. Genomic Sci.">
        <title>Complete genome sequence of Chitinophaga pinensis type strain (UQM 2034).</title>
        <authorList>
            <person name="Glavina Del Rio T."/>
            <person name="Abt B."/>
            <person name="Spring S."/>
            <person name="Lapidus A."/>
            <person name="Nolan M."/>
            <person name="Tice H."/>
            <person name="Copeland A."/>
            <person name="Cheng J.F."/>
            <person name="Chen F."/>
            <person name="Bruce D."/>
            <person name="Goodwin L."/>
            <person name="Pitluck S."/>
            <person name="Ivanova N."/>
            <person name="Mavromatis K."/>
            <person name="Mikhailova N."/>
            <person name="Pati A."/>
            <person name="Chen A."/>
            <person name="Palaniappan K."/>
            <person name="Land M."/>
            <person name="Hauser L."/>
            <person name="Chang Y.J."/>
            <person name="Jeffries C.D."/>
            <person name="Chain P."/>
            <person name="Saunders E."/>
            <person name="Detter J.C."/>
            <person name="Brettin T."/>
            <person name="Rohde M."/>
            <person name="Goker M."/>
            <person name="Bristow J."/>
            <person name="Eisen J.A."/>
            <person name="Markowitz V."/>
            <person name="Hugenholtz P."/>
            <person name="Kyrpides N.C."/>
            <person name="Klenk H.P."/>
            <person name="Lucas S."/>
        </authorList>
    </citation>
    <scope>NUCLEOTIDE SEQUENCE [LARGE SCALE GENOMIC DNA]</scope>
    <source>
        <strain evidence="5">ATCC 43595 / DSM 2588 / LMG 13176 / NBRC 15968 / NCIMB 11800 / UQM 2034</strain>
    </source>
</reference>
<dbReference type="EMBL" id="CP001699">
    <property type="protein sequence ID" value="ACU63480.1"/>
    <property type="molecule type" value="Genomic_DNA"/>
</dbReference>
<evidence type="ECO:0000313" key="4">
    <source>
        <dbReference type="EMBL" id="ACU63480.1"/>
    </source>
</evidence>
<dbReference type="CDD" id="cd17534">
    <property type="entry name" value="REC_DC-like"/>
    <property type="match status" value="1"/>
</dbReference>
<dbReference type="Pfam" id="PF04397">
    <property type="entry name" value="LytTR"/>
    <property type="match status" value="1"/>
</dbReference>
<dbReference type="SUPFAM" id="SSF52172">
    <property type="entry name" value="CheY-like"/>
    <property type="match status" value="1"/>
</dbReference>
<name>A0A979G9V7_CHIPD</name>
<protein>
    <submittedName>
        <fullName evidence="4">Response regulator receiver protein</fullName>
    </submittedName>
</protein>
<dbReference type="Gene3D" id="3.40.50.2300">
    <property type="match status" value="1"/>
</dbReference>
<organism evidence="4 5">
    <name type="scientific">Chitinophaga pinensis (strain ATCC 43595 / DSM 2588 / LMG 13176 / NBRC 15968 / NCIMB 11800 / UQM 2034)</name>
    <dbReference type="NCBI Taxonomy" id="485918"/>
    <lineage>
        <taxon>Bacteria</taxon>
        <taxon>Pseudomonadati</taxon>
        <taxon>Bacteroidota</taxon>
        <taxon>Chitinophagia</taxon>
        <taxon>Chitinophagales</taxon>
        <taxon>Chitinophagaceae</taxon>
        <taxon>Chitinophaga</taxon>
    </lineage>
</organism>
<dbReference type="SMART" id="SM00850">
    <property type="entry name" value="LytTR"/>
    <property type="match status" value="1"/>
</dbReference>
<dbReference type="PROSITE" id="PS50110">
    <property type="entry name" value="RESPONSE_REGULATORY"/>
    <property type="match status" value="1"/>
</dbReference>
<dbReference type="InterPro" id="IPR050595">
    <property type="entry name" value="Bact_response_regulator"/>
</dbReference>
<dbReference type="RefSeq" id="WP_012793645.1">
    <property type="nucleotide sequence ID" value="NC_013132.1"/>
</dbReference>
<evidence type="ECO:0000313" key="5">
    <source>
        <dbReference type="Proteomes" id="UP000002215"/>
    </source>
</evidence>
<dbReference type="GO" id="GO:0003677">
    <property type="term" value="F:DNA binding"/>
    <property type="evidence" value="ECO:0007669"/>
    <property type="project" value="InterPro"/>
</dbReference>
<sequence>MEKKKILIVEDEIIVSTSMTLTLSRKNYDCMVVTSGEQAINALDTYEPDLILMDIGLDGKIDGISAASIIRKQYDSPIIFVTEQQDTNVFQHAMIAFPQNYLSKPYTDIALLQAVEMAIHQPVAAGNPATPKPMDDRVSDGIFIYLHNQYVKVLFADILYLKADGMSTVMYCAMNKEYTISLPSNKVVAQLACPWIVQTNRSFYVNIHRIDSIRHDTLIVNRNEVPMGKKYKFNVLSRLKKITQGKQE</sequence>
<evidence type="ECO:0000256" key="2">
    <source>
        <dbReference type="PROSITE-ProRule" id="PRU00169"/>
    </source>
</evidence>
<dbReference type="PANTHER" id="PTHR44591">
    <property type="entry name" value="STRESS RESPONSE REGULATOR PROTEIN 1"/>
    <property type="match status" value="1"/>
</dbReference>
<evidence type="ECO:0000256" key="1">
    <source>
        <dbReference type="ARBA" id="ARBA00022553"/>
    </source>
</evidence>
<dbReference type="InterPro" id="IPR001789">
    <property type="entry name" value="Sig_transdc_resp-reg_receiver"/>
</dbReference>
<dbReference type="InterPro" id="IPR011006">
    <property type="entry name" value="CheY-like_superfamily"/>
</dbReference>
<dbReference type="SMART" id="SM00448">
    <property type="entry name" value="REC"/>
    <property type="match status" value="1"/>
</dbReference>
<dbReference type="Gene3D" id="2.40.50.1020">
    <property type="entry name" value="LytTr DNA-binding domain"/>
    <property type="match status" value="1"/>
</dbReference>
<dbReference type="GO" id="GO:0000160">
    <property type="term" value="P:phosphorelay signal transduction system"/>
    <property type="evidence" value="ECO:0007669"/>
    <property type="project" value="InterPro"/>
</dbReference>
<accession>A0A979G9V7</accession>
<dbReference type="AlphaFoldDB" id="A0A979G9V7"/>
<gene>
    <name evidence="4" type="ordered locus">Cpin_6068</name>
</gene>
<dbReference type="Pfam" id="PF00072">
    <property type="entry name" value="Response_reg"/>
    <property type="match status" value="1"/>
</dbReference>
<dbReference type="KEGG" id="cpi:Cpin_6068"/>
<feature type="domain" description="Response regulatory" evidence="3">
    <location>
        <begin position="5"/>
        <end position="119"/>
    </location>
</feature>
<evidence type="ECO:0000259" key="3">
    <source>
        <dbReference type="PROSITE" id="PS50110"/>
    </source>
</evidence>
<proteinExistence type="predicted"/>
<feature type="modified residue" description="4-aspartylphosphate" evidence="2">
    <location>
        <position position="54"/>
    </location>
</feature>
<reference evidence="5" key="1">
    <citation type="submission" date="2009-08" db="EMBL/GenBank/DDBJ databases">
        <title>The complete genome of Chitinophaga pinensis DSM 2588.</title>
        <authorList>
            <consortium name="US DOE Joint Genome Institute (JGI-PGF)"/>
            <person name="Lucas S."/>
            <person name="Copeland A."/>
            <person name="Lapidus A."/>
            <person name="Glavina del Rio T."/>
            <person name="Dalin E."/>
            <person name="Tice H."/>
            <person name="Bruce D."/>
            <person name="Goodwin L."/>
            <person name="Pitluck S."/>
            <person name="Kyrpides N."/>
            <person name="Mavromatis K."/>
            <person name="Ivanova N."/>
            <person name="Mikhailova N."/>
            <person name="Sims D."/>
            <person name="Meinche L."/>
            <person name="Brettin T."/>
            <person name="Detter J.C."/>
            <person name="Han C."/>
            <person name="Larimer F."/>
            <person name="Land M."/>
            <person name="Hauser L."/>
            <person name="Markowitz V."/>
            <person name="Cheng J.-F."/>
            <person name="Hugenholtz P."/>
            <person name="Woyke T."/>
            <person name="Wu D."/>
            <person name="Spring S."/>
            <person name="Klenk H.-P."/>
            <person name="Eisen J.A."/>
        </authorList>
    </citation>
    <scope>NUCLEOTIDE SEQUENCE [LARGE SCALE GENOMIC DNA]</scope>
    <source>
        <strain evidence="5">ATCC 43595 / DSM 2588 / LMG 13176 / NBRC 15968 / NCIMB 11800 / UQM 2034</strain>
    </source>
</reference>
<keyword evidence="1 2" id="KW-0597">Phosphoprotein</keyword>